<evidence type="ECO:0000313" key="8">
    <source>
        <dbReference type="EMBL" id="RSM37402.1"/>
    </source>
</evidence>
<evidence type="ECO:0000256" key="3">
    <source>
        <dbReference type="ARBA" id="ARBA00022723"/>
    </source>
</evidence>
<accession>A0A428W2V4</accession>
<keyword evidence="4" id="KW-0862">Zinc</keyword>
<dbReference type="Gene3D" id="3.40.50.720">
    <property type="entry name" value="NAD(P)-binding Rossmann-like Domain"/>
    <property type="match status" value="1"/>
</dbReference>
<keyword evidence="9" id="KW-1185">Reference proteome</keyword>
<dbReference type="SUPFAM" id="SSF50129">
    <property type="entry name" value="GroES-like"/>
    <property type="match status" value="1"/>
</dbReference>
<dbReference type="EMBL" id="QHHU01000070">
    <property type="protein sequence ID" value="RSM37402.1"/>
    <property type="molecule type" value="Genomic_DNA"/>
</dbReference>
<keyword evidence="3" id="KW-0479">Metal-binding</keyword>
<comment type="similarity">
    <text evidence="2">Belongs to the zinc-containing alcohol dehydrogenase family.</text>
</comment>
<sequence>MRAWTVAAQDDDVRLSEVPAPALQGGGVLVEVLAAHLPAYTKAVVRGNRGGLPVPLTLGPSCVGRVTGVAPDVFHVAPGDVVLDTALLDAGGGDEILVGWVGLGGSGTGSERTDRMRAVWRDGVFAEKALCAKETLIKLPGAETYPDPARLGFLPWLCIAASGLHAAGPLTGRDVAVIGATGQLGGAAVLVALAEGAATVTAVGRDERALDRLAGLGSRVRVHRLTGDRATDAAGIGPVDVALDALGATPAADATMAAYDSLRVRGTLVLIGGVRQDLPIPYGDLMHRRLTLRGSWMSDEATVTTVWNLVRSGLLDLSAIELLTVGLDDPAAALDLAERTTGLGFVALVP</sequence>
<dbReference type="SUPFAM" id="SSF51735">
    <property type="entry name" value="NAD(P)-binding Rossmann-fold domains"/>
    <property type="match status" value="1"/>
</dbReference>
<evidence type="ECO:0000313" key="9">
    <source>
        <dbReference type="Proteomes" id="UP000286716"/>
    </source>
</evidence>
<feature type="domain" description="Alcohol dehydrogenase-like N-terminal" evidence="7">
    <location>
        <begin position="26"/>
        <end position="140"/>
    </location>
</feature>
<dbReference type="InterPro" id="IPR013149">
    <property type="entry name" value="ADH-like_C"/>
</dbReference>
<proteinExistence type="inferred from homology"/>
<comment type="cofactor">
    <cofactor evidence="1">
        <name>Zn(2+)</name>
        <dbReference type="ChEBI" id="CHEBI:29105"/>
    </cofactor>
</comment>
<dbReference type="OrthoDB" id="9787435at2"/>
<reference evidence="8 9" key="1">
    <citation type="submission" date="2018-05" db="EMBL/GenBank/DDBJ databases">
        <title>Evolution of GPA BGCs.</title>
        <authorList>
            <person name="Waglechner N."/>
            <person name="Wright G.D."/>
        </authorList>
    </citation>
    <scope>NUCLEOTIDE SEQUENCE [LARGE SCALE GENOMIC DNA]</scope>
    <source>
        <strain evidence="8 9">DSM 5908</strain>
    </source>
</reference>
<dbReference type="RefSeq" id="WP_026468970.1">
    <property type="nucleotide sequence ID" value="NZ_QHHU01000070.1"/>
</dbReference>
<dbReference type="PANTHER" id="PTHR43350">
    <property type="entry name" value="NAD-DEPENDENT ALCOHOL DEHYDROGENASE"/>
    <property type="match status" value="1"/>
</dbReference>
<gene>
    <name evidence="8" type="ORF">DMA12_36880</name>
</gene>
<evidence type="ECO:0000259" key="6">
    <source>
        <dbReference type="Pfam" id="PF00107"/>
    </source>
</evidence>
<protein>
    <submittedName>
        <fullName evidence="8">Uncharacterized protein</fullName>
    </submittedName>
</protein>
<organism evidence="8 9">
    <name type="scientific">Amycolatopsis balhimycina DSM 5908</name>
    <dbReference type="NCBI Taxonomy" id="1081091"/>
    <lineage>
        <taxon>Bacteria</taxon>
        <taxon>Bacillati</taxon>
        <taxon>Actinomycetota</taxon>
        <taxon>Actinomycetes</taxon>
        <taxon>Pseudonocardiales</taxon>
        <taxon>Pseudonocardiaceae</taxon>
        <taxon>Amycolatopsis</taxon>
    </lineage>
</organism>
<dbReference type="PANTHER" id="PTHR43350:SF17">
    <property type="entry name" value="NAD-DEPENDENT ALCOHOL DEHYDROGENASE"/>
    <property type="match status" value="1"/>
</dbReference>
<dbReference type="InterPro" id="IPR036291">
    <property type="entry name" value="NAD(P)-bd_dom_sf"/>
</dbReference>
<dbReference type="InterPro" id="IPR013154">
    <property type="entry name" value="ADH-like_N"/>
</dbReference>
<comment type="caution">
    <text evidence="8">The sequence shown here is derived from an EMBL/GenBank/DDBJ whole genome shotgun (WGS) entry which is preliminary data.</text>
</comment>
<dbReference type="GO" id="GO:0046872">
    <property type="term" value="F:metal ion binding"/>
    <property type="evidence" value="ECO:0007669"/>
    <property type="project" value="UniProtKB-KW"/>
</dbReference>
<dbReference type="GO" id="GO:0016491">
    <property type="term" value="F:oxidoreductase activity"/>
    <property type="evidence" value="ECO:0007669"/>
    <property type="project" value="UniProtKB-KW"/>
</dbReference>
<keyword evidence="5" id="KW-0560">Oxidoreductase</keyword>
<dbReference type="Pfam" id="PF08240">
    <property type="entry name" value="ADH_N"/>
    <property type="match status" value="1"/>
</dbReference>
<evidence type="ECO:0000256" key="2">
    <source>
        <dbReference type="ARBA" id="ARBA00008072"/>
    </source>
</evidence>
<evidence type="ECO:0000256" key="1">
    <source>
        <dbReference type="ARBA" id="ARBA00001947"/>
    </source>
</evidence>
<dbReference type="Proteomes" id="UP000286716">
    <property type="component" value="Unassembled WGS sequence"/>
</dbReference>
<dbReference type="AlphaFoldDB" id="A0A428W2V4"/>
<dbReference type="InterPro" id="IPR011032">
    <property type="entry name" value="GroES-like_sf"/>
</dbReference>
<dbReference type="Pfam" id="PF00107">
    <property type="entry name" value="ADH_zinc_N"/>
    <property type="match status" value="1"/>
</dbReference>
<feature type="domain" description="Alcohol dehydrogenase-like C-terminal" evidence="6">
    <location>
        <begin position="184"/>
        <end position="310"/>
    </location>
</feature>
<evidence type="ECO:0000259" key="7">
    <source>
        <dbReference type="Pfam" id="PF08240"/>
    </source>
</evidence>
<name>A0A428W2V4_AMYBA</name>
<evidence type="ECO:0000256" key="4">
    <source>
        <dbReference type="ARBA" id="ARBA00022833"/>
    </source>
</evidence>
<dbReference type="Gene3D" id="3.90.180.10">
    <property type="entry name" value="Medium-chain alcohol dehydrogenases, catalytic domain"/>
    <property type="match status" value="1"/>
</dbReference>
<evidence type="ECO:0000256" key="5">
    <source>
        <dbReference type="ARBA" id="ARBA00023002"/>
    </source>
</evidence>